<dbReference type="InterPro" id="IPR003594">
    <property type="entry name" value="HATPase_dom"/>
</dbReference>
<evidence type="ECO:0000256" key="1">
    <source>
        <dbReference type="ARBA" id="ARBA00000085"/>
    </source>
</evidence>
<feature type="transmembrane region" description="Helical" evidence="10">
    <location>
        <begin position="12"/>
        <end position="30"/>
    </location>
</feature>
<feature type="transmembrane region" description="Helical" evidence="10">
    <location>
        <begin position="42"/>
        <end position="60"/>
    </location>
</feature>
<feature type="coiled-coil region" evidence="9">
    <location>
        <begin position="157"/>
        <end position="191"/>
    </location>
</feature>
<keyword evidence="10" id="KW-1133">Transmembrane helix</keyword>
<evidence type="ECO:0000256" key="3">
    <source>
        <dbReference type="ARBA" id="ARBA00022553"/>
    </source>
</evidence>
<protein>
    <recommendedName>
        <fullName evidence="2">histidine kinase</fullName>
        <ecNumber evidence="2">2.7.13.3</ecNumber>
    </recommendedName>
</protein>
<evidence type="ECO:0000313" key="12">
    <source>
        <dbReference type="EMBL" id="GAA4826415.1"/>
    </source>
</evidence>
<proteinExistence type="predicted"/>
<keyword evidence="3" id="KW-0597">Phosphoprotein</keyword>
<comment type="caution">
    <text evidence="12">The sequence shown here is derived from an EMBL/GenBank/DDBJ whole genome shotgun (WGS) entry which is preliminary data.</text>
</comment>
<name>A0ABP9D708_9ACTN</name>
<keyword evidence="5" id="KW-0547">Nucleotide-binding</keyword>
<feature type="transmembrane region" description="Helical" evidence="10">
    <location>
        <begin position="133"/>
        <end position="153"/>
    </location>
</feature>
<dbReference type="InterPro" id="IPR005467">
    <property type="entry name" value="His_kinase_dom"/>
</dbReference>
<dbReference type="InterPro" id="IPR050482">
    <property type="entry name" value="Sensor_HK_TwoCompSys"/>
</dbReference>
<dbReference type="Pfam" id="PF02518">
    <property type="entry name" value="HATPase_c"/>
    <property type="match status" value="1"/>
</dbReference>
<dbReference type="PANTHER" id="PTHR24421">
    <property type="entry name" value="NITRATE/NITRITE SENSOR PROTEIN NARX-RELATED"/>
    <property type="match status" value="1"/>
</dbReference>
<dbReference type="Gene3D" id="1.20.5.1930">
    <property type="match status" value="1"/>
</dbReference>
<organism evidence="12 13">
    <name type="scientific">Streptomyces ziwulingensis</name>
    <dbReference type="NCBI Taxonomy" id="1045501"/>
    <lineage>
        <taxon>Bacteria</taxon>
        <taxon>Bacillati</taxon>
        <taxon>Actinomycetota</taxon>
        <taxon>Actinomycetes</taxon>
        <taxon>Kitasatosporales</taxon>
        <taxon>Streptomycetaceae</taxon>
        <taxon>Streptomyces</taxon>
    </lineage>
</organism>
<dbReference type="CDD" id="cd16917">
    <property type="entry name" value="HATPase_UhpB-NarQ-NarX-like"/>
    <property type="match status" value="1"/>
</dbReference>
<keyword evidence="8" id="KW-0902">Two-component regulatory system</keyword>
<keyword evidence="6 12" id="KW-0418">Kinase</keyword>
<keyword evidence="4" id="KW-0808">Transferase</keyword>
<dbReference type="RefSeq" id="WP_345624798.1">
    <property type="nucleotide sequence ID" value="NZ_BAABIG010000102.1"/>
</dbReference>
<dbReference type="Gene3D" id="3.30.565.10">
    <property type="entry name" value="Histidine kinase-like ATPase, C-terminal domain"/>
    <property type="match status" value="1"/>
</dbReference>
<evidence type="ECO:0000256" key="5">
    <source>
        <dbReference type="ARBA" id="ARBA00022741"/>
    </source>
</evidence>
<evidence type="ECO:0000259" key="11">
    <source>
        <dbReference type="PROSITE" id="PS50109"/>
    </source>
</evidence>
<comment type="catalytic activity">
    <reaction evidence="1">
        <text>ATP + protein L-histidine = ADP + protein N-phospho-L-histidine.</text>
        <dbReference type="EC" id="2.7.13.3"/>
    </reaction>
</comment>
<keyword evidence="13" id="KW-1185">Reference proteome</keyword>
<dbReference type="InterPro" id="IPR036890">
    <property type="entry name" value="HATPase_C_sf"/>
</dbReference>
<dbReference type="EC" id="2.7.13.3" evidence="2"/>
<evidence type="ECO:0000256" key="4">
    <source>
        <dbReference type="ARBA" id="ARBA00022679"/>
    </source>
</evidence>
<dbReference type="SUPFAM" id="SSF55874">
    <property type="entry name" value="ATPase domain of HSP90 chaperone/DNA topoisomerase II/histidine kinase"/>
    <property type="match status" value="1"/>
</dbReference>
<dbReference type="PANTHER" id="PTHR24421:SF10">
    <property type="entry name" value="NITRATE_NITRITE SENSOR PROTEIN NARQ"/>
    <property type="match status" value="1"/>
</dbReference>
<dbReference type="InterPro" id="IPR055558">
    <property type="entry name" value="DUF7134"/>
</dbReference>
<keyword evidence="7" id="KW-0067">ATP-binding</keyword>
<dbReference type="PROSITE" id="PS50109">
    <property type="entry name" value="HIS_KIN"/>
    <property type="match status" value="1"/>
</dbReference>
<evidence type="ECO:0000256" key="2">
    <source>
        <dbReference type="ARBA" id="ARBA00012438"/>
    </source>
</evidence>
<evidence type="ECO:0000256" key="10">
    <source>
        <dbReference type="SAM" id="Phobius"/>
    </source>
</evidence>
<reference evidence="13" key="1">
    <citation type="journal article" date="2019" name="Int. J. Syst. Evol. Microbiol.">
        <title>The Global Catalogue of Microorganisms (GCM) 10K type strain sequencing project: providing services to taxonomists for standard genome sequencing and annotation.</title>
        <authorList>
            <consortium name="The Broad Institute Genomics Platform"/>
            <consortium name="The Broad Institute Genome Sequencing Center for Infectious Disease"/>
            <person name="Wu L."/>
            <person name="Ma J."/>
        </authorList>
    </citation>
    <scope>NUCLEOTIDE SEQUENCE [LARGE SCALE GENOMIC DNA]</scope>
    <source>
        <strain evidence="13">JCM 18081</strain>
    </source>
</reference>
<dbReference type="EMBL" id="BAABIG010000102">
    <property type="protein sequence ID" value="GAA4826415.1"/>
    <property type="molecule type" value="Genomic_DNA"/>
</dbReference>
<keyword evidence="10" id="KW-0812">Transmembrane</keyword>
<evidence type="ECO:0000256" key="8">
    <source>
        <dbReference type="ARBA" id="ARBA00023012"/>
    </source>
</evidence>
<evidence type="ECO:0000313" key="13">
    <source>
        <dbReference type="Proteomes" id="UP001501265"/>
    </source>
</evidence>
<dbReference type="Pfam" id="PF23539">
    <property type="entry name" value="DUF7134"/>
    <property type="match status" value="1"/>
</dbReference>
<accession>A0ABP9D708</accession>
<evidence type="ECO:0000256" key="9">
    <source>
        <dbReference type="SAM" id="Coils"/>
    </source>
</evidence>
<keyword evidence="9" id="KW-0175">Coiled coil</keyword>
<evidence type="ECO:0000256" key="7">
    <source>
        <dbReference type="ARBA" id="ARBA00022840"/>
    </source>
</evidence>
<dbReference type="GO" id="GO:0016301">
    <property type="term" value="F:kinase activity"/>
    <property type="evidence" value="ECO:0007669"/>
    <property type="project" value="UniProtKB-KW"/>
</dbReference>
<keyword evidence="10" id="KW-0472">Membrane</keyword>
<sequence length="400" mass="42777">MQRLYDFLRRHPTGVDTFWALVLLGISVVSGGPLEDSGGTDARALVVPFAALLSLVVALRRRTPEKMLLLAVVLGVGQLLLDVATMPADFAMLVIVYTVAATGARWASRLALATSLCAAAAAQLRWPTAETGIAGQVAVTVFQTVPFALAWVLGDSIRTRRAYFAQLEERAARLEREREAQAKVAVAAERARIARELHDVVAHNVSVMVVQADGAAYVLDTAPDQAKNALETISSTGRQALAEMRRLLGVLRTGEHEEAGEYVPQPDVQQIEDLVEQCRGSGLPVDFKVEGTPRPLPSGVELTAYRIVQEALTNTRKHGGVDAGASVRLVYFDDGLGLLVEDDGKGAPHELYEEGGMDGQGHGLIGMRERVGMVGGTLDAGPRQGGGFRISVLLPLKPAH</sequence>
<dbReference type="Proteomes" id="UP001501265">
    <property type="component" value="Unassembled WGS sequence"/>
</dbReference>
<dbReference type="Pfam" id="PF07730">
    <property type="entry name" value="HisKA_3"/>
    <property type="match status" value="1"/>
</dbReference>
<dbReference type="InterPro" id="IPR011712">
    <property type="entry name" value="Sig_transdc_His_kin_sub3_dim/P"/>
</dbReference>
<evidence type="ECO:0000256" key="6">
    <source>
        <dbReference type="ARBA" id="ARBA00022777"/>
    </source>
</evidence>
<feature type="transmembrane region" description="Helical" evidence="10">
    <location>
        <begin position="67"/>
        <end position="100"/>
    </location>
</feature>
<gene>
    <name evidence="12" type="ORF">GCM10023220_70470</name>
</gene>
<feature type="domain" description="Histidine kinase" evidence="11">
    <location>
        <begin position="306"/>
        <end position="398"/>
    </location>
</feature>